<evidence type="ECO:0000313" key="3">
    <source>
        <dbReference type="WBParaSite" id="HPBE_0000156201-mRNA-1"/>
    </source>
</evidence>
<keyword evidence="1" id="KW-1133">Transmembrane helix</keyword>
<sequence length="118" mass="13077">LASCIGAERIPIFASGVLCCVCVLLQWVRGGDDRLRQLRRQTAGENRSRTAAAAERQTIISTLVSRRASCGAYRSRMPRRVVYSSNPSEPPRVPHLYPDSWSFAKESVCSQLTGCVTY</sequence>
<organism evidence="2 3">
    <name type="scientific">Heligmosomoides polygyrus</name>
    <name type="common">Parasitic roundworm</name>
    <dbReference type="NCBI Taxonomy" id="6339"/>
    <lineage>
        <taxon>Eukaryota</taxon>
        <taxon>Metazoa</taxon>
        <taxon>Ecdysozoa</taxon>
        <taxon>Nematoda</taxon>
        <taxon>Chromadorea</taxon>
        <taxon>Rhabditida</taxon>
        <taxon>Rhabditina</taxon>
        <taxon>Rhabditomorpha</taxon>
        <taxon>Strongyloidea</taxon>
        <taxon>Heligmosomidae</taxon>
        <taxon>Heligmosomoides</taxon>
    </lineage>
</organism>
<feature type="transmembrane region" description="Helical" evidence="1">
    <location>
        <begin position="12"/>
        <end position="30"/>
    </location>
</feature>
<evidence type="ECO:0000256" key="1">
    <source>
        <dbReference type="SAM" id="Phobius"/>
    </source>
</evidence>
<evidence type="ECO:0000313" key="2">
    <source>
        <dbReference type="Proteomes" id="UP000050761"/>
    </source>
</evidence>
<keyword evidence="1" id="KW-0472">Membrane</keyword>
<name>A0A183F5X0_HELPZ</name>
<proteinExistence type="predicted"/>
<dbReference type="WBParaSite" id="HPBE_0000156201-mRNA-1">
    <property type="protein sequence ID" value="HPBE_0000156201-mRNA-1"/>
    <property type="gene ID" value="HPBE_0000156201"/>
</dbReference>
<protein>
    <submittedName>
        <fullName evidence="3">Secreted protein</fullName>
    </submittedName>
</protein>
<reference evidence="3" key="1">
    <citation type="submission" date="2019-09" db="UniProtKB">
        <authorList>
            <consortium name="WormBaseParasite"/>
        </authorList>
    </citation>
    <scope>IDENTIFICATION</scope>
</reference>
<dbReference type="AlphaFoldDB" id="A0A183F5X0"/>
<accession>A0A183F5X0</accession>
<keyword evidence="2" id="KW-1185">Reference proteome</keyword>
<dbReference type="Proteomes" id="UP000050761">
    <property type="component" value="Unassembled WGS sequence"/>
</dbReference>
<keyword evidence="1" id="KW-0812">Transmembrane</keyword>